<keyword evidence="11" id="KW-1185">Reference proteome</keyword>
<feature type="repeat" description="TPR" evidence="6">
    <location>
        <begin position="332"/>
        <end position="365"/>
    </location>
</feature>
<evidence type="ECO:0000256" key="4">
    <source>
        <dbReference type="ARBA" id="ARBA00022803"/>
    </source>
</evidence>
<proteinExistence type="predicted"/>
<evidence type="ECO:0000313" key="11">
    <source>
        <dbReference type="Proteomes" id="UP000886998"/>
    </source>
</evidence>
<dbReference type="InterPro" id="IPR011990">
    <property type="entry name" value="TPR-like_helical_dom_sf"/>
</dbReference>
<feature type="signal peptide" evidence="8">
    <location>
        <begin position="1"/>
        <end position="23"/>
    </location>
</feature>
<dbReference type="PRINTS" id="PR00625">
    <property type="entry name" value="JDOMAIN"/>
</dbReference>
<dbReference type="PROSITE" id="PS50005">
    <property type="entry name" value="TPR"/>
    <property type="match status" value="5"/>
</dbReference>
<evidence type="ECO:0000256" key="3">
    <source>
        <dbReference type="ARBA" id="ARBA00022737"/>
    </source>
</evidence>
<dbReference type="SMART" id="SM00271">
    <property type="entry name" value="DnaJ"/>
    <property type="match status" value="1"/>
</dbReference>
<dbReference type="PROSITE" id="PS50076">
    <property type="entry name" value="DNAJ_2"/>
    <property type="match status" value="1"/>
</dbReference>
<evidence type="ECO:0000259" key="9">
    <source>
        <dbReference type="PROSITE" id="PS50076"/>
    </source>
</evidence>
<dbReference type="InterPro" id="IPR001623">
    <property type="entry name" value="DnaJ_domain"/>
</dbReference>
<dbReference type="Gene3D" id="1.10.287.110">
    <property type="entry name" value="DnaJ domain"/>
    <property type="match status" value="1"/>
</dbReference>
<dbReference type="PANTHER" id="PTHR44140:SF2">
    <property type="entry name" value="LD25575P"/>
    <property type="match status" value="1"/>
</dbReference>
<organism evidence="10 11">
    <name type="scientific">Trichonephila inaurata madagascariensis</name>
    <dbReference type="NCBI Taxonomy" id="2747483"/>
    <lineage>
        <taxon>Eukaryota</taxon>
        <taxon>Metazoa</taxon>
        <taxon>Ecdysozoa</taxon>
        <taxon>Arthropoda</taxon>
        <taxon>Chelicerata</taxon>
        <taxon>Arachnida</taxon>
        <taxon>Araneae</taxon>
        <taxon>Araneomorphae</taxon>
        <taxon>Entelegynae</taxon>
        <taxon>Araneoidea</taxon>
        <taxon>Nephilidae</taxon>
        <taxon>Trichonephila</taxon>
        <taxon>Trichonephila inaurata</taxon>
    </lineage>
</organism>
<dbReference type="Proteomes" id="UP000886998">
    <property type="component" value="Unassembled WGS sequence"/>
</dbReference>
<feature type="repeat" description="TPR" evidence="6">
    <location>
        <begin position="66"/>
        <end position="99"/>
    </location>
</feature>
<feature type="domain" description="J" evidence="9">
    <location>
        <begin position="386"/>
        <end position="453"/>
    </location>
</feature>
<dbReference type="GO" id="GO:0051087">
    <property type="term" value="F:protein-folding chaperone binding"/>
    <property type="evidence" value="ECO:0007669"/>
    <property type="project" value="TreeGrafter"/>
</dbReference>
<evidence type="ECO:0000313" key="10">
    <source>
        <dbReference type="EMBL" id="GFY38240.1"/>
    </source>
</evidence>
<reference evidence="10" key="1">
    <citation type="submission" date="2020-08" db="EMBL/GenBank/DDBJ databases">
        <title>Multicomponent nature underlies the extraordinary mechanical properties of spider dragline silk.</title>
        <authorList>
            <person name="Kono N."/>
            <person name="Nakamura H."/>
            <person name="Mori M."/>
            <person name="Yoshida Y."/>
            <person name="Ohtoshi R."/>
            <person name="Malay A.D."/>
            <person name="Moran D.A.P."/>
            <person name="Tomita M."/>
            <person name="Numata K."/>
            <person name="Arakawa K."/>
        </authorList>
    </citation>
    <scope>NUCLEOTIDE SEQUENCE</scope>
</reference>
<evidence type="ECO:0000256" key="6">
    <source>
        <dbReference type="PROSITE-ProRule" id="PRU00339"/>
    </source>
</evidence>
<evidence type="ECO:0000256" key="1">
    <source>
        <dbReference type="ARBA" id="ARBA00004319"/>
    </source>
</evidence>
<evidence type="ECO:0000256" key="5">
    <source>
        <dbReference type="ARBA" id="ARBA00022824"/>
    </source>
</evidence>
<evidence type="ECO:0000256" key="7">
    <source>
        <dbReference type="SAM" id="MobiDB-lite"/>
    </source>
</evidence>
<keyword evidence="5" id="KW-0256">Endoplasmic reticulum</keyword>
<dbReference type="SMART" id="SM00028">
    <property type="entry name" value="TPR"/>
    <property type="match status" value="7"/>
</dbReference>
<dbReference type="SUPFAM" id="SSF48452">
    <property type="entry name" value="TPR-like"/>
    <property type="match status" value="2"/>
</dbReference>
<feature type="region of interest" description="Disordered" evidence="7">
    <location>
        <begin position="442"/>
        <end position="481"/>
    </location>
</feature>
<feature type="compositionally biased region" description="Basic and acidic residues" evidence="7">
    <location>
        <begin position="442"/>
        <end position="451"/>
    </location>
</feature>
<protein>
    <submittedName>
        <fullName evidence="10">DnaJ homolog subfamily C member 3</fullName>
    </submittedName>
</protein>
<dbReference type="Pfam" id="PF14559">
    <property type="entry name" value="TPR_19"/>
    <property type="match status" value="1"/>
</dbReference>
<name>A0A8X6WNG8_9ARAC</name>
<feature type="repeat" description="TPR" evidence="6">
    <location>
        <begin position="32"/>
        <end position="65"/>
    </location>
</feature>
<dbReference type="GO" id="GO:0034975">
    <property type="term" value="P:protein folding in endoplasmic reticulum"/>
    <property type="evidence" value="ECO:0007669"/>
    <property type="project" value="TreeGrafter"/>
</dbReference>
<dbReference type="SUPFAM" id="SSF46565">
    <property type="entry name" value="Chaperone J-domain"/>
    <property type="match status" value="1"/>
</dbReference>
<evidence type="ECO:0000256" key="8">
    <source>
        <dbReference type="SAM" id="SignalP"/>
    </source>
</evidence>
<dbReference type="FunFam" id="1.25.40.10:FF:000224">
    <property type="entry name" value="DnaJ and TPR domain protein"/>
    <property type="match status" value="1"/>
</dbReference>
<sequence length="502" mass="57950">MVPPAHLIISLLYLLRDFADVKCQQWLNNPDVDRHIQLGRELLTQGLYDDALSHYHAAVEVDPYNYLTYYTRATVYLAIGKIASAIKDLSKVIELKPDFSAARLQRGNILFKQGKLDEAHIDYENVLRIDPMNQDAHHGYTLIDPIKRDIQLAYAMVADHSYHEALEILTRLLQEMPWDAKLREMRAQCYEALGDLMSAITDLRGILKSQTDSQLRYLKLSELYYEIGDTEESLNAIRECLRFDPDHKGCFTHYKYVKKIAAHLKAIDDFMNEGNYVDCAARAEKAIPLETKVHRIMYMLRAKHCKCLNKAQKFNEAVIACTDALKIDPDDLHVLCERGDAHIGNENYDDAIHDFQKASSINDHSQRAHDGLRQAQKLQKQAKKRNYYAILGVKRTATKREVLKAYRKLAQKWHPDNFQGDEKATAEKKFIDIAAAKEVLTDPEKRQKFDSGEDPLDPESQQGGFNPFQHGFHPFDRGGDDQDWKEDNEGYYFVFVEDFEFQ</sequence>
<feature type="chain" id="PRO_5036487868" evidence="8">
    <location>
        <begin position="24"/>
        <end position="502"/>
    </location>
</feature>
<gene>
    <name evidence="10" type="primary">DNAJC3</name>
    <name evidence="10" type="ORF">TNIN_117191</name>
</gene>
<comment type="subcellular location">
    <subcellularLocation>
        <location evidence="1">Endoplasmic reticulum lumen</location>
    </subcellularLocation>
</comment>
<dbReference type="GO" id="GO:0005788">
    <property type="term" value="C:endoplasmic reticulum lumen"/>
    <property type="evidence" value="ECO:0007669"/>
    <property type="project" value="UniProtKB-SubCell"/>
</dbReference>
<dbReference type="Pfam" id="PF00226">
    <property type="entry name" value="DnaJ"/>
    <property type="match status" value="1"/>
</dbReference>
<dbReference type="InterPro" id="IPR036869">
    <property type="entry name" value="J_dom_sf"/>
</dbReference>
<dbReference type="Pfam" id="PF13181">
    <property type="entry name" value="TPR_8"/>
    <property type="match status" value="1"/>
</dbReference>
<feature type="repeat" description="TPR" evidence="6">
    <location>
        <begin position="100"/>
        <end position="133"/>
    </location>
</feature>
<dbReference type="Pfam" id="PF13432">
    <property type="entry name" value="TPR_16"/>
    <property type="match status" value="1"/>
</dbReference>
<accession>A0A8X6WNG8</accession>
<dbReference type="InterPro" id="IPR019734">
    <property type="entry name" value="TPR_rpt"/>
</dbReference>
<keyword evidence="2 8" id="KW-0732">Signal</keyword>
<feature type="repeat" description="TPR" evidence="6">
    <location>
        <begin position="214"/>
        <end position="247"/>
    </location>
</feature>
<dbReference type="Gene3D" id="1.25.40.10">
    <property type="entry name" value="Tetratricopeptide repeat domain"/>
    <property type="match status" value="1"/>
</dbReference>
<dbReference type="EMBL" id="BMAV01000722">
    <property type="protein sequence ID" value="GFY38240.1"/>
    <property type="molecule type" value="Genomic_DNA"/>
</dbReference>
<dbReference type="GO" id="GO:0051787">
    <property type="term" value="F:misfolded protein binding"/>
    <property type="evidence" value="ECO:0007669"/>
    <property type="project" value="TreeGrafter"/>
</dbReference>
<dbReference type="OrthoDB" id="1726119at2759"/>
<dbReference type="AlphaFoldDB" id="A0A8X6WNG8"/>
<dbReference type="CDD" id="cd06257">
    <property type="entry name" value="DnaJ"/>
    <property type="match status" value="1"/>
</dbReference>
<dbReference type="InterPro" id="IPR051727">
    <property type="entry name" value="DnaJ_C3_Co-chaperones"/>
</dbReference>
<keyword evidence="3" id="KW-0677">Repeat</keyword>
<comment type="caution">
    <text evidence="10">The sequence shown here is derived from an EMBL/GenBank/DDBJ whole genome shotgun (WGS) entry which is preliminary data.</text>
</comment>
<dbReference type="PANTHER" id="PTHR44140">
    <property type="entry name" value="LD25575P"/>
    <property type="match status" value="1"/>
</dbReference>
<keyword evidence="4 6" id="KW-0802">TPR repeat</keyword>
<evidence type="ECO:0000256" key="2">
    <source>
        <dbReference type="ARBA" id="ARBA00022729"/>
    </source>
</evidence>